<dbReference type="InterPro" id="IPR001471">
    <property type="entry name" value="AP2/ERF_dom"/>
</dbReference>
<comment type="function">
    <text evidence="8">Probably acts as a transcriptional activator. Binds to the GCC-box pathogenesis-related promoter element. May be involved in the regulation of gene expression by stress factors and by components of stress signal transduction pathways.</text>
</comment>
<dbReference type="GO" id="GO:0003700">
    <property type="term" value="F:DNA-binding transcription factor activity"/>
    <property type="evidence" value="ECO:0007669"/>
    <property type="project" value="InterPro"/>
</dbReference>
<dbReference type="Gene3D" id="3.30.730.10">
    <property type="entry name" value="AP2/ERF domain"/>
    <property type="match status" value="1"/>
</dbReference>
<evidence type="ECO:0000256" key="8">
    <source>
        <dbReference type="ARBA" id="ARBA00037379"/>
    </source>
</evidence>
<feature type="compositionally biased region" description="Low complexity" evidence="9">
    <location>
        <begin position="138"/>
        <end position="151"/>
    </location>
</feature>
<dbReference type="EMBL" id="JAWXYG010000003">
    <property type="protein sequence ID" value="KAK4277453.1"/>
    <property type="molecule type" value="Genomic_DNA"/>
</dbReference>
<feature type="compositionally biased region" description="Low complexity" evidence="9">
    <location>
        <begin position="9"/>
        <end position="19"/>
    </location>
</feature>
<organism evidence="11 12">
    <name type="scientific">Acacia crassicarpa</name>
    <name type="common">northern wattle</name>
    <dbReference type="NCBI Taxonomy" id="499986"/>
    <lineage>
        <taxon>Eukaryota</taxon>
        <taxon>Viridiplantae</taxon>
        <taxon>Streptophyta</taxon>
        <taxon>Embryophyta</taxon>
        <taxon>Tracheophyta</taxon>
        <taxon>Spermatophyta</taxon>
        <taxon>Magnoliopsida</taxon>
        <taxon>eudicotyledons</taxon>
        <taxon>Gunneridae</taxon>
        <taxon>Pentapetalae</taxon>
        <taxon>rosids</taxon>
        <taxon>fabids</taxon>
        <taxon>Fabales</taxon>
        <taxon>Fabaceae</taxon>
        <taxon>Caesalpinioideae</taxon>
        <taxon>mimosoid clade</taxon>
        <taxon>Acacieae</taxon>
        <taxon>Acacia</taxon>
    </lineage>
</organism>
<dbReference type="CDD" id="cd00018">
    <property type="entry name" value="AP2"/>
    <property type="match status" value="1"/>
</dbReference>
<dbReference type="PRINTS" id="PR00367">
    <property type="entry name" value="ETHRSPELEMNT"/>
</dbReference>
<evidence type="ECO:0000313" key="12">
    <source>
        <dbReference type="Proteomes" id="UP001293593"/>
    </source>
</evidence>
<name>A0AAE1K0R1_9FABA</name>
<dbReference type="SUPFAM" id="SSF54171">
    <property type="entry name" value="DNA-binding domain"/>
    <property type="match status" value="1"/>
</dbReference>
<sequence>MEERECCSRDSTITTSRSSPPEKPRKQQHQKAAAKDKPYRGIRMRKWGKWVAEIREPNKRSRIWLGSYTTPIAAARAYDTAVYYLRGPSAFLNFPEQLFQDGGDALTRGDLSADSIRKKATEIGARVDALQTALHAASSSPSTSSTQTTSQKPDLNEYPQPEEDSVED</sequence>
<evidence type="ECO:0000256" key="3">
    <source>
        <dbReference type="ARBA" id="ARBA00023015"/>
    </source>
</evidence>
<dbReference type="Proteomes" id="UP001293593">
    <property type="component" value="Unassembled WGS sequence"/>
</dbReference>
<evidence type="ECO:0000256" key="6">
    <source>
        <dbReference type="ARBA" id="ARBA00023242"/>
    </source>
</evidence>
<feature type="region of interest" description="Disordered" evidence="9">
    <location>
        <begin position="134"/>
        <end position="168"/>
    </location>
</feature>
<reference evidence="11" key="1">
    <citation type="submission" date="2023-10" db="EMBL/GenBank/DDBJ databases">
        <title>Chromosome-level genome of the transformable northern wattle, Acacia crassicarpa.</title>
        <authorList>
            <person name="Massaro I."/>
            <person name="Sinha N.R."/>
            <person name="Poethig S."/>
            <person name="Leichty A.R."/>
        </authorList>
    </citation>
    <scope>NUCLEOTIDE SEQUENCE</scope>
    <source>
        <strain evidence="11">Acra3RX</strain>
        <tissue evidence="11">Leaf</tissue>
    </source>
</reference>
<evidence type="ECO:0000259" key="10">
    <source>
        <dbReference type="PROSITE" id="PS51032"/>
    </source>
</evidence>
<gene>
    <name evidence="11" type="ORF">QN277_015451</name>
</gene>
<dbReference type="Pfam" id="PF00847">
    <property type="entry name" value="AP2"/>
    <property type="match status" value="1"/>
</dbReference>
<feature type="region of interest" description="Disordered" evidence="9">
    <location>
        <begin position="1"/>
        <end position="38"/>
    </location>
</feature>
<keyword evidence="2" id="KW-0936">Ethylene signaling pathway</keyword>
<dbReference type="GO" id="GO:0005634">
    <property type="term" value="C:nucleus"/>
    <property type="evidence" value="ECO:0007669"/>
    <property type="project" value="UniProtKB-SubCell"/>
</dbReference>
<evidence type="ECO:0000256" key="1">
    <source>
        <dbReference type="ARBA" id="ARBA00004123"/>
    </source>
</evidence>
<evidence type="ECO:0000256" key="9">
    <source>
        <dbReference type="SAM" id="MobiDB-lite"/>
    </source>
</evidence>
<proteinExistence type="inferred from homology"/>
<evidence type="ECO:0000256" key="5">
    <source>
        <dbReference type="ARBA" id="ARBA00023163"/>
    </source>
</evidence>
<dbReference type="SMART" id="SM00380">
    <property type="entry name" value="AP2"/>
    <property type="match status" value="1"/>
</dbReference>
<dbReference type="InterPro" id="IPR016177">
    <property type="entry name" value="DNA-bd_dom_sf"/>
</dbReference>
<comment type="subcellular location">
    <subcellularLocation>
        <location evidence="1">Nucleus</location>
    </subcellularLocation>
</comment>
<comment type="caution">
    <text evidence="11">The sequence shown here is derived from an EMBL/GenBank/DDBJ whole genome shotgun (WGS) entry which is preliminary data.</text>
</comment>
<dbReference type="PANTHER" id="PTHR31729:SF2">
    <property type="entry name" value="ETHYLENE-RESPONSIVE TRANSCRIPTION FACTOR RAP2-1-RELATED"/>
    <property type="match status" value="1"/>
</dbReference>
<keyword evidence="3" id="KW-0805">Transcription regulation</keyword>
<keyword evidence="4" id="KW-0238">DNA-binding</keyword>
<keyword evidence="5" id="KW-0804">Transcription</keyword>
<dbReference type="FunFam" id="3.30.730.10:FF:000001">
    <property type="entry name" value="Ethylene-responsive transcription factor 2"/>
    <property type="match status" value="1"/>
</dbReference>
<dbReference type="PROSITE" id="PS51032">
    <property type="entry name" value="AP2_ERF"/>
    <property type="match status" value="1"/>
</dbReference>
<comment type="similarity">
    <text evidence="7">Belongs to the AP2/ERF transcription factor family. ERF subfamily.</text>
</comment>
<evidence type="ECO:0000256" key="7">
    <source>
        <dbReference type="ARBA" id="ARBA00024343"/>
    </source>
</evidence>
<accession>A0AAE1K0R1</accession>
<evidence type="ECO:0000256" key="4">
    <source>
        <dbReference type="ARBA" id="ARBA00023125"/>
    </source>
</evidence>
<feature type="domain" description="AP2/ERF" evidence="10">
    <location>
        <begin position="38"/>
        <end position="95"/>
    </location>
</feature>
<dbReference type="PANTHER" id="PTHR31729">
    <property type="entry name" value="ETHYLENE-RESPONSIVE TRANSCRIPTION FACTOR RAP2-1-RELATED"/>
    <property type="match status" value="1"/>
</dbReference>
<dbReference type="InterPro" id="IPR036955">
    <property type="entry name" value="AP2/ERF_dom_sf"/>
</dbReference>
<keyword evidence="12" id="KW-1185">Reference proteome</keyword>
<dbReference type="GO" id="GO:0003677">
    <property type="term" value="F:DNA binding"/>
    <property type="evidence" value="ECO:0007669"/>
    <property type="project" value="UniProtKB-KW"/>
</dbReference>
<evidence type="ECO:0000256" key="2">
    <source>
        <dbReference type="ARBA" id="ARBA00022745"/>
    </source>
</evidence>
<dbReference type="AlphaFoldDB" id="A0AAE1K0R1"/>
<evidence type="ECO:0000313" key="11">
    <source>
        <dbReference type="EMBL" id="KAK4277453.1"/>
    </source>
</evidence>
<dbReference type="GO" id="GO:0009873">
    <property type="term" value="P:ethylene-activated signaling pathway"/>
    <property type="evidence" value="ECO:0007669"/>
    <property type="project" value="UniProtKB-KW"/>
</dbReference>
<keyword evidence="6" id="KW-0539">Nucleus</keyword>
<protein>
    <recommendedName>
        <fullName evidence="10">AP2/ERF domain-containing protein</fullName>
    </recommendedName>
</protein>